<dbReference type="Pfam" id="PF25372">
    <property type="entry name" value="DUF7885"/>
    <property type="match status" value="2"/>
</dbReference>
<evidence type="ECO:0000259" key="3">
    <source>
        <dbReference type="PROSITE" id="PS50042"/>
    </source>
</evidence>
<proteinExistence type="predicted"/>
<accession>A0A507DSF1</accession>
<organism evidence="4 5">
    <name type="scientific">Powellomyces hirtus</name>
    <dbReference type="NCBI Taxonomy" id="109895"/>
    <lineage>
        <taxon>Eukaryota</taxon>
        <taxon>Fungi</taxon>
        <taxon>Fungi incertae sedis</taxon>
        <taxon>Chytridiomycota</taxon>
        <taxon>Chytridiomycota incertae sedis</taxon>
        <taxon>Chytridiomycetes</taxon>
        <taxon>Spizellomycetales</taxon>
        <taxon>Powellomycetaceae</taxon>
        <taxon>Powellomyces</taxon>
    </lineage>
</organism>
<feature type="coiled-coil region" evidence="1">
    <location>
        <begin position="202"/>
        <end position="229"/>
    </location>
</feature>
<reference evidence="4 5" key="1">
    <citation type="journal article" date="2019" name="Sci. Rep.">
        <title>Comparative genomics of chytrid fungi reveal insights into the obligate biotrophic and pathogenic lifestyle of Synchytrium endobioticum.</title>
        <authorList>
            <person name="van de Vossenberg B.T.L.H."/>
            <person name="Warris S."/>
            <person name="Nguyen H.D.T."/>
            <person name="van Gent-Pelzer M.P.E."/>
            <person name="Joly D.L."/>
            <person name="van de Geest H.C."/>
            <person name="Bonants P.J.M."/>
            <person name="Smith D.S."/>
            <person name="Levesque C.A."/>
            <person name="van der Lee T.A.J."/>
        </authorList>
    </citation>
    <scope>NUCLEOTIDE SEQUENCE [LARGE SCALE GENOMIC DNA]</scope>
    <source>
        <strain evidence="4 5">CBS 809.83</strain>
    </source>
</reference>
<protein>
    <recommendedName>
        <fullName evidence="3">Cyclic nucleotide-binding domain-containing protein</fullName>
    </recommendedName>
</protein>
<dbReference type="STRING" id="109895.A0A507DSF1"/>
<dbReference type="FunFam" id="2.60.120.10:FF:000057">
    <property type="entry name" value="Cyclic nucleotide-binding domain protein"/>
    <property type="match status" value="1"/>
</dbReference>
<keyword evidence="5" id="KW-1185">Reference proteome</keyword>
<dbReference type="SUPFAM" id="SSF51206">
    <property type="entry name" value="cAMP-binding domain-like"/>
    <property type="match status" value="1"/>
</dbReference>
<feature type="region of interest" description="Disordered" evidence="2">
    <location>
        <begin position="21"/>
        <end position="53"/>
    </location>
</feature>
<dbReference type="Gene3D" id="2.60.120.10">
    <property type="entry name" value="Jelly Rolls"/>
    <property type="match status" value="1"/>
</dbReference>
<dbReference type="GO" id="GO:0031146">
    <property type="term" value="P:SCF-dependent proteasomal ubiquitin-dependent protein catabolic process"/>
    <property type="evidence" value="ECO:0007669"/>
    <property type="project" value="TreeGrafter"/>
</dbReference>
<dbReference type="Gene3D" id="3.80.10.10">
    <property type="entry name" value="Ribonuclease Inhibitor"/>
    <property type="match status" value="2"/>
</dbReference>
<dbReference type="SMART" id="SM00367">
    <property type="entry name" value="LRR_CC"/>
    <property type="match status" value="7"/>
</dbReference>
<dbReference type="InterPro" id="IPR057207">
    <property type="entry name" value="FBXL15_LRR"/>
</dbReference>
<dbReference type="InterPro" id="IPR006553">
    <property type="entry name" value="Leu-rich_rpt_Cys-con_subtyp"/>
</dbReference>
<evidence type="ECO:0000256" key="1">
    <source>
        <dbReference type="SAM" id="Coils"/>
    </source>
</evidence>
<dbReference type="AlphaFoldDB" id="A0A507DSF1"/>
<keyword evidence="1" id="KW-0175">Coiled coil</keyword>
<dbReference type="SUPFAM" id="SSF52047">
    <property type="entry name" value="RNI-like"/>
    <property type="match status" value="1"/>
</dbReference>
<dbReference type="PROSITE" id="PS00888">
    <property type="entry name" value="CNMP_BINDING_1"/>
    <property type="match status" value="1"/>
</dbReference>
<dbReference type="PROSITE" id="PS50042">
    <property type="entry name" value="CNMP_BINDING_3"/>
    <property type="match status" value="1"/>
</dbReference>
<dbReference type="InterPro" id="IPR032675">
    <property type="entry name" value="LRR_dom_sf"/>
</dbReference>
<evidence type="ECO:0000313" key="4">
    <source>
        <dbReference type="EMBL" id="TPX54679.1"/>
    </source>
</evidence>
<dbReference type="SMART" id="SM00100">
    <property type="entry name" value="cNMP"/>
    <property type="match status" value="1"/>
</dbReference>
<evidence type="ECO:0000256" key="2">
    <source>
        <dbReference type="SAM" id="MobiDB-lite"/>
    </source>
</evidence>
<dbReference type="Proteomes" id="UP000318582">
    <property type="component" value="Unassembled WGS sequence"/>
</dbReference>
<dbReference type="InterPro" id="IPR018490">
    <property type="entry name" value="cNMP-bd_dom_sf"/>
</dbReference>
<name>A0A507DSF1_9FUNG</name>
<feature type="region of interest" description="Disordered" evidence="2">
    <location>
        <begin position="237"/>
        <end position="324"/>
    </location>
</feature>
<dbReference type="CDD" id="cd00038">
    <property type="entry name" value="CAP_ED"/>
    <property type="match status" value="1"/>
</dbReference>
<feature type="domain" description="Cyclic nucleotide-binding" evidence="3">
    <location>
        <begin position="100"/>
        <end position="191"/>
    </location>
</feature>
<dbReference type="PROSITE" id="PS00889">
    <property type="entry name" value="CNMP_BINDING_2"/>
    <property type="match status" value="1"/>
</dbReference>
<dbReference type="PANTHER" id="PTHR13318">
    <property type="entry name" value="PARTNER OF PAIRED, ISOFORM B-RELATED"/>
    <property type="match status" value="1"/>
</dbReference>
<dbReference type="InterPro" id="IPR018488">
    <property type="entry name" value="cNMP-bd_CS"/>
</dbReference>
<dbReference type="GO" id="GO:0019005">
    <property type="term" value="C:SCF ubiquitin ligase complex"/>
    <property type="evidence" value="ECO:0007669"/>
    <property type="project" value="TreeGrafter"/>
</dbReference>
<dbReference type="InterPro" id="IPR014710">
    <property type="entry name" value="RmlC-like_jellyroll"/>
</dbReference>
<dbReference type="EMBL" id="QEAQ01000146">
    <property type="protein sequence ID" value="TPX54679.1"/>
    <property type="molecule type" value="Genomic_DNA"/>
</dbReference>
<evidence type="ECO:0000313" key="5">
    <source>
        <dbReference type="Proteomes" id="UP000318582"/>
    </source>
</evidence>
<sequence>MTASQLPPALNAFHAALLQQQAEQKAGGKQSQGSVSQSPKLASSPSPLTPSSSEQNFCLLPRIDQLSVLPPDLQHILRNLPFFPRATDSTTKIAGLDEFLADISNVMHIRHYSPGDVVIQEGERARAMFFLIKGIVKVISDDGEINFAELRPGSYFGEIGVLFSVKRTATVTARTKCALAVLTSEDLSSKLNRYPQISDILRARGNERYEQLKKEMEKVGRRLEGLKCDTAAVKPALQREPSHGCLRELSASRTASRRNSEESSQFKQTTPPEPLLSQAWASPDDFTTSPLGISENLAPPPPSSGASQTNVAEASEDLADLPPGSQAASFAARYGGGRRRASVAVWSDDRLMQFAQTATEKSERSPTEKHAPKMSSVFQRANTHTVLQTAPVFTHAESRGYGVLGRDLMARVFRHLDFRNRMRVRAASMHILRLLLDPRAGLTTDVDLSAWHKRVDDKIIADVVCLCGQTVRNLSLRNCWNVTDKGLAAIAHYAAPGLEALCLASVWDVTDGGIASMARLCSQLKNVDLSNCRKLSDVGVLSVLDSCSEVEILSMSYCKILSDAVLKHSRWRTVKRLNLQRCTGIRDGGFAAWASPTLSGSTTTEVTMVDPSNADSNEAQMELESNPNNSLLADGQWKLMDLDETDNMESSNEDLKEEAAWGSPSPIAPPTQGGFELQELILSDCSFLTDATVTAVAASCHKLQYLSLSFCCALTESFAEPLCTGCPELRALDMSFCGSAITDANLLVLAQRLKRLERLSIRGCVQVTEQGIAYLARYARHLKMLNVSQCKNISEDYVKSTGRDWRLLTCQGLVEVDEEGFRHGDSKALAKATSRRERARASTA</sequence>
<dbReference type="Pfam" id="PF00027">
    <property type="entry name" value="cNMP_binding"/>
    <property type="match status" value="1"/>
</dbReference>
<dbReference type="InterPro" id="IPR000595">
    <property type="entry name" value="cNMP-bd_dom"/>
</dbReference>
<comment type="caution">
    <text evidence="4">The sequence shown here is derived from an EMBL/GenBank/DDBJ whole genome shotgun (WGS) entry which is preliminary data.</text>
</comment>
<gene>
    <name evidence="4" type="ORF">PhCBS80983_g05838</name>
</gene>